<dbReference type="AlphaFoldDB" id="A0A0G0NUX5"/>
<dbReference type="Proteomes" id="UP000034893">
    <property type="component" value="Unassembled WGS sequence"/>
</dbReference>
<proteinExistence type="predicted"/>
<dbReference type="Pfam" id="PF18924">
    <property type="entry name" value="DUF5674"/>
    <property type="match status" value="1"/>
</dbReference>
<dbReference type="EMBL" id="LBVP01000010">
    <property type="protein sequence ID" value="KKQ89644.1"/>
    <property type="molecule type" value="Genomic_DNA"/>
</dbReference>
<evidence type="ECO:0000313" key="1">
    <source>
        <dbReference type="EMBL" id="KKQ89644.1"/>
    </source>
</evidence>
<evidence type="ECO:0000313" key="2">
    <source>
        <dbReference type="Proteomes" id="UP000034893"/>
    </source>
</evidence>
<gene>
    <name evidence="1" type="ORF">UT12_C0010G0015</name>
</gene>
<comment type="caution">
    <text evidence="1">The sequence shown here is derived from an EMBL/GenBank/DDBJ whole genome shotgun (WGS) entry which is preliminary data.</text>
</comment>
<reference evidence="1 2" key="1">
    <citation type="journal article" date="2015" name="Nature">
        <title>rRNA introns, odd ribosomes, and small enigmatic genomes across a large radiation of phyla.</title>
        <authorList>
            <person name="Brown C.T."/>
            <person name="Hug L.A."/>
            <person name="Thomas B.C."/>
            <person name="Sharon I."/>
            <person name="Castelle C.J."/>
            <person name="Singh A."/>
            <person name="Wilkins M.J."/>
            <person name="Williams K.H."/>
            <person name="Banfield J.F."/>
        </authorList>
    </citation>
    <scope>NUCLEOTIDE SEQUENCE [LARGE SCALE GENOMIC DNA]</scope>
</reference>
<accession>A0A0G0NUX5</accession>
<sequence length="134" mass="15629">MREKLSKENFQLVNSGMIDSVIITKKEPFTKEEMAQVSLEFQTYIKTVVDISQKICSAGANRHFENEVELLKQGSEQTDLWGGGIDLETLMVDNNSIINIRPQDKNFSNEIQDPTRRTMFEDLMKYFFQILWKN</sequence>
<name>A0A0G0NUX5_9BACT</name>
<protein>
    <submittedName>
        <fullName evidence="1">Uncharacterized protein</fullName>
    </submittedName>
</protein>
<dbReference type="InterPro" id="IPR043731">
    <property type="entry name" value="DUF5674"/>
</dbReference>
<organism evidence="1 2">
    <name type="scientific">Candidatus Curtissbacteria bacterium GW2011_GWC2_38_9</name>
    <dbReference type="NCBI Taxonomy" id="1618414"/>
    <lineage>
        <taxon>Bacteria</taxon>
        <taxon>Candidatus Curtissiibacteriota</taxon>
    </lineage>
</organism>